<dbReference type="GO" id="GO:0005886">
    <property type="term" value="C:plasma membrane"/>
    <property type="evidence" value="ECO:0007669"/>
    <property type="project" value="TreeGrafter"/>
</dbReference>
<keyword evidence="4 10" id="KW-1133">Transmembrane helix</keyword>
<evidence type="ECO:0000256" key="9">
    <source>
        <dbReference type="SAM" id="MobiDB-lite"/>
    </source>
</evidence>
<protein>
    <recommendedName>
        <fullName evidence="7">Efflux pump dotC</fullName>
    </recommendedName>
    <alternativeName>
        <fullName evidence="8">Dothistromin biosynthesis protein C</fullName>
    </alternativeName>
</protein>
<dbReference type="SUPFAM" id="SSF103473">
    <property type="entry name" value="MFS general substrate transporter"/>
    <property type="match status" value="1"/>
</dbReference>
<feature type="transmembrane region" description="Helical" evidence="10">
    <location>
        <begin position="320"/>
        <end position="344"/>
    </location>
</feature>
<feature type="transmembrane region" description="Helical" evidence="10">
    <location>
        <begin position="526"/>
        <end position="546"/>
    </location>
</feature>
<sequence>MELISSGENKSGVGSAIPVSVERQAECQDLGMPPSRTTEKTSSFENGPARVHDLEQRGMGKVAIIMGALCLCVFLAALDQTIIATALPVIAGHFRSPTTYTWIGSVYLLATSASATTWGKLRKSILLAAVAVFFAGSLICGAAVSSRMIIVGRAVQGIGGGGLITLVNLCVSDLFSMRDRPKYLGFVGMVWALASSVGPVLGGVFTQRVSWRWCFYINLPITGICFIVLLLYLEIHNPQTPLLQGLLAIDWMGCTTSIGGTVMFLLGLEIGGITFPWSSPTVICLLVFGLVTTGIFILIEWHIAKYPIIPLRIFKHRSNIAALGLCYIHGFVFISAAYFLPLYFQATLGVTPVLSGVYLLLFSVPLSIDSIATGAWISGTGRYLEPLRLGMMLLTTGIGLLYDLPDHTSWPKIIFYEFITGVGSGPNFQAPLIALQASVDPQDISMATSTFVFVRTLAASMSIVVGGVVFQNTMQSHLSRIAQPNTNITSIFSGASAFSNAEGINSLPDRAKVSVRYAYWASIRTMWVLFVSVGAFGIFVSIWISWKPLKKQHEMMKTGLQSLQKPKRKQEHVTESPTSVAVNREYMCTQNPDC</sequence>
<evidence type="ECO:0000256" key="10">
    <source>
        <dbReference type="SAM" id="Phobius"/>
    </source>
</evidence>
<feature type="transmembrane region" description="Helical" evidence="10">
    <location>
        <begin position="280"/>
        <end position="299"/>
    </location>
</feature>
<evidence type="ECO:0000256" key="1">
    <source>
        <dbReference type="ARBA" id="ARBA00004128"/>
    </source>
</evidence>
<gene>
    <name evidence="12" type="ORF">PV07_04616</name>
</gene>
<dbReference type="Pfam" id="PF07690">
    <property type="entry name" value="MFS_1"/>
    <property type="match status" value="1"/>
</dbReference>
<dbReference type="Gene3D" id="1.20.1250.20">
    <property type="entry name" value="MFS general substrate transporter like domains"/>
    <property type="match status" value="2"/>
</dbReference>
<feature type="transmembrane region" description="Helical" evidence="10">
    <location>
        <begin position="210"/>
        <end position="233"/>
    </location>
</feature>
<proteinExistence type="inferred from homology"/>
<dbReference type="HOGENOM" id="CLU_000960_22_0_1"/>
<evidence type="ECO:0000256" key="2">
    <source>
        <dbReference type="ARBA" id="ARBA00007520"/>
    </source>
</evidence>
<feature type="domain" description="Major facilitator superfamily (MFS) profile" evidence="11">
    <location>
        <begin position="65"/>
        <end position="549"/>
    </location>
</feature>
<evidence type="ECO:0000256" key="5">
    <source>
        <dbReference type="ARBA" id="ARBA00023136"/>
    </source>
</evidence>
<evidence type="ECO:0000256" key="7">
    <source>
        <dbReference type="ARBA" id="ARBA00069956"/>
    </source>
</evidence>
<feature type="transmembrane region" description="Helical" evidence="10">
    <location>
        <begin position="150"/>
        <end position="171"/>
    </location>
</feature>
<feature type="region of interest" description="Disordered" evidence="9">
    <location>
        <begin position="28"/>
        <end position="47"/>
    </location>
</feature>
<feature type="transmembrane region" description="Helical" evidence="10">
    <location>
        <begin position="245"/>
        <end position="268"/>
    </location>
</feature>
<comment type="function">
    <text evidence="6">Efflux pump; part of the gene cluster that mediates the biosynthesis of dothistromin (DOTH), a polyketide toxin very similar in structure to the aflatoxin precursor, versicolorin B. One function of dotC may be to transport early-stage dothistromin biosynthetic intermediates from the cytoplasm into vacuoles, thereby affecting the rate of dothistromin production.</text>
</comment>
<dbReference type="VEuPathDB" id="FungiDB:PV07_04616"/>
<dbReference type="FunFam" id="1.20.1720.10:FF:000014">
    <property type="entry name" value="MFS drug transporter, putative"/>
    <property type="match status" value="1"/>
</dbReference>
<keyword evidence="3 10" id="KW-0812">Transmembrane</keyword>
<dbReference type="GO" id="GO:0022857">
    <property type="term" value="F:transmembrane transporter activity"/>
    <property type="evidence" value="ECO:0007669"/>
    <property type="project" value="InterPro"/>
</dbReference>
<dbReference type="RefSeq" id="XP_016253341.1">
    <property type="nucleotide sequence ID" value="XM_016391439.1"/>
</dbReference>
<evidence type="ECO:0000256" key="4">
    <source>
        <dbReference type="ARBA" id="ARBA00022989"/>
    </source>
</evidence>
<dbReference type="OrthoDB" id="10021397at2759"/>
<dbReference type="InterPro" id="IPR011701">
    <property type="entry name" value="MFS"/>
</dbReference>
<feature type="transmembrane region" description="Helical" evidence="10">
    <location>
        <begin position="183"/>
        <end position="204"/>
    </location>
</feature>
<dbReference type="PANTHER" id="PTHR23501">
    <property type="entry name" value="MAJOR FACILITATOR SUPERFAMILY"/>
    <property type="match status" value="1"/>
</dbReference>
<dbReference type="PANTHER" id="PTHR23501:SF102">
    <property type="entry name" value="DRUG TRANSPORTER, PUTATIVE (AFU_ORTHOLOGUE AFUA_3G08530)-RELATED"/>
    <property type="match status" value="1"/>
</dbReference>
<comment type="similarity">
    <text evidence="2">Belongs to the major facilitator superfamily. TCR/Tet family.</text>
</comment>
<keyword evidence="13" id="KW-1185">Reference proteome</keyword>
<feature type="transmembrane region" description="Helical" evidence="10">
    <location>
        <begin position="125"/>
        <end position="144"/>
    </location>
</feature>
<evidence type="ECO:0000313" key="13">
    <source>
        <dbReference type="Proteomes" id="UP000054466"/>
    </source>
</evidence>
<accession>A0A0D2CT86</accession>
<dbReference type="EMBL" id="KN847041">
    <property type="protein sequence ID" value="KIW33125.1"/>
    <property type="molecule type" value="Genomic_DNA"/>
</dbReference>
<evidence type="ECO:0000313" key="12">
    <source>
        <dbReference type="EMBL" id="KIW33125.1"/>
    </source>
</evidence>
<dbReference type="GeneID" id="27343810"/>
<feature type="transmembrane region" description="Helical" evidence="10">
    <location>
        <begin position="356"/>
        <end position="377"/>
    </location>
</feature>
<organism evidence="12 13">
    <name type="scientific">Cladophialophora immunda</name>
    <dbReference type="NCBI Taxonomy" id="569365"/>
    <lineage>
        <taxon>Eukaryota</taxon>
        <taxon>Fungi</taxon>
        <taxon>Dikarya</taxon>
        <taxon>Ascomycota</taxon>
        <taxon>Pezizomycotina</taxon>
        <taxon>Eurotiomycetes</taxon>
        <taxon>Chaetothyriomycetidae</taxon>
        <taxon>Chaetothyriales</taxon>
        <taxon>Herpotrichiellaceae</taxon>
        <taxon>Cladophialophora</taxon>
    </lineage>
</organism>
<dbReference type="PRINTS" id="PR01036">
    <property type="entry name" value="TCRTETB"/>
</dbReference>
<feature type="transmembrane region" description="Helical" evidence="10">
    <location>
        <begin position="389"/>
        <end position="405"/>
    </location>
</feature>
<comment type="subcellular location">
    <subcellularLocation>
        <location evidence="1">Vacuole membrane</location>
        <topology evidence="1">Multi-pass membrane protein</topology>
    </subcellularLocation>
</comment>
<evidence type="ECO:0000259" key="11">
    <source>
        <dbReference type="PROSITE" id="PS50850"/>
    </source>
</evidence>
<dbReference type="CDD" id="cd17502">
    <property type="entry name" value="MFS_Azr1_MDR_like"/>
    <property type="match status" value="1"/>
</dbReference>
<dbReference type="FunFam" id="1.20.1250.20:FF:000196">
    <property type="entry name" value="MFS toxin efflux pump (AflT)"/>
    <property type="match status" value="1"/>
</dbReference>
<dbReference type="PROSITE" id="PS50850">
    <property type="entry name" value="MFS"/>
    <property type="match status" value="1"/>
</dbReference>
<name>A0A0D2CT86_9EURO</name>
<evidence type="ECO:0000256" key="8">
    <source>
        <dbReference type="ARBA" id="ARBA00083178"/>
    </source>
</evidence>
<feature type="transmembrane region" description="Helical" evidence="10">
    <location>
        <begin position="62"/>
        <end position="87"/>
    </location>
</feature>
<evidence type="ECO:0000256" key="6">
    <source>
        <dbReference type="ARBA" id="ARBA00057269"/>
    </source>
</evidence>
<evidence type="ECO:0000256" key="3">
    <source>
        <dbReference type="ARBA" id="ARBA00022692"/>
    </source>
</evidence>
<dbReference type="InterPro" id="IPR020846">
    <property type="entry name" value="MFS_dom"/>
</dbReference>
<reference evidence="12 13" key="1">
    <citation type="submission" date="2015-01" db="EMBL/GenBank/DDBJ databases">
        <title>The Genome Sequence of Cladophialophora immunda CBS83496.</title>
        <authorList>
            <consortium name="The Broad Institute Genomics Platform"/>
            <person name="Cuomo C."/>
            <person name="de Hoog S."/>
            <person name="Gorbushina A."/>
            <person name="Stielow B."/>
            <person name="Teixiera M."/>
            <person name="Abouelleil A."/>
            <person name="Chapman S.B."/>
            <person name="Priest M."/>
            <person name="Young S.K."/>
            <person name="Wortman J."/>
            <person name="Nusbaum C."/>
            <person name="Birren B."/>
        </authorList>
    </citation>
    <scope>NUCLEOTIDE SEQUENCE [LARGE SCALE GENOMIC DNA]</scope>
    <source>
        <strain evidence="12 13">CBS 83496</strain>
    </source>
</reference>
<dbReference type="InterPro" id="IPR036259">
    <property type="entry name" value="MFS_trans_sf"/>
</dbReference>
<feature type="transmembrane region" description="Helical" evidence="10">
    <location>
        <begin position="451"/>
        <end position="470"/>
    </location>
</feature>
<dbReference type="Proteomes" id="UP000054466">
    <property type="component" value="Unassembled WGS sequence"/>
</dbReference>
<dbReference type="GO" id="GO:0005774">
    <property type="term" value="C:vacuolar membrane"/>
    <property type="evidence" value="ECO:0007669"/>
    <property type="project" value="UniProtKB-SubCell"/>
</dbReference>
<keyword evidence="5 10" id="KW-0472">Membrane</keyword>
<feature type="transmembrane region" description="Helical" evidence="10">
    <location>
        <begin position="99"/>
        <end position="118"/>
    </location>
</feature>
<dbReference type="AlphaFoldDB" id="A0A0D2CT86"/>